<dbReference type="Gene3D" id="2.60.120.10">
    <property type="entry name" value="Jelly Rolls"/>
    <property type="match status" value="1"/>
</dbReference>
<name>A0A4P9VRB3_9GAMM</name>
<feature type="domain" description="Quercetin 2,3-dioxygenase C-terminal cupin" evidence="1">
    <location>
        <begin position="2"/>
        <end position="74"/>
    </location>
</feature>
<evidence type="ECO:0000259" key="1">
    <source>
        <dbReference type="Pfam" id="PF17954"/>
    </source>
</evidence>
<proteinExistence type="predicted"/>
<evidence type="ECO:0000313" key="2">
    <source>
        <dbReference type="EMBL" id="RDH45157.1"/>
    </source>
</evidence>
<gene>
    <name evidence="2" type="ORF">B9G39_17865</name>
</gene>
<dbReference type="InterPro" id="IPR041602">
    <property type="entry name" value="Quercetinase_C"/>
</dbReference>
<dbReference type="SUPFAM" id="SSF51182">
    <property type="entry name" value="RmlC-like cupins"/>
    <property type="match status" value="1"/>
</dbReference>
<reference evidence="2 3" key="1">
    <citation type="submission" date="2017-04" db="EMBL/GenBank/DDBJ databases">
        <title>Draft genome sequence of Zooshikella ganghwensis VG4 isolated from Red Sea sediments.</title>
        <authorList>
            <person name="Rehman Z."/>
            <person name="Alam I."/>
            <person name="Kamau A."/>
            <person name="Bajic V."/>
            <person name="Leiknes T."/>
        </authorList>
    </citation>
    <scope>NUCLEOTIDE SEQUENCE [LARGE SCALE GENOMIC DNA]</scope>
    <source>
        <strain evidence="2 3">VG4</strain>
    </source>
</reference>
<keyword evidence="3" id="KW-1185">Reference proteome</keyword>
<dbReference type="InterPro" id="IPR011051">
    <property type="entry name" value="RmlC_Cupin_sf"/>
</dbReference>
<protein>
    <recommendedName>
        <fullName evidence="1">Quercetin 2,3-dioxygenase C-terminal cupin domain-containing protein</fullName>
    </recommendedName>
</protein>
<dbReference type="AlphaFoldDB" id="A0A4P9VRB3"/>
<accession>A0A4P9VRB3</accession>
<dbReference type="InterPro" id="IPR014710">
    <property type="entry name" value="RmlC-like_jellyroll"/>
</dbReference>
<dbReference type="Pfam" id="PF17954">
    <property type="entry name" value="Pirin_C_2"/>
    <property type="match status" value="1"/>
</dbReference>
<dbReference type="Proteomes" id="UP000257039">
    <property type="component" value="Unassembled WGS sequence"/>
</dbReference>
<organism evidence="2 3">
    <name type="scientific">Zooshikella ganghwensis</name>
    <dbReference type="NCBI Taxonomy" id="202772"/>
    <lineage>
        <taxon>Bacteria</taxon>
        <taxon>Pseudomonadati</taxon>
        <taxon>Pseudomonadota</taxon>
        <taxon>Gammaproteobacteria</taxon>
        <taxon>Oceanospirillales</taxon>
        <taxon>Zooshikellaceae</taxon>
        <taxon>Zooshikella</taxon>
    </lineage>
</organism>
<comment type="caution">
    <text evidence="2">The sequence shown here is derived from an EMBL/GenBank/DDBJ whole genome shotgun (WGS) entry which is preliminary data.</text>
</comment>
<dbReference type="EMBL" id="NDXW01000001">
    <property type="protein sequence ID" value="RDH45157.1"/>
    <property type="molecule type" value="Genomic_DNA"/>
</dbReference>
<sequence>MMHQDAWLYRLRLAPNETMRLSTKNRTGYLHIISGQALLAGQQFTSGDGLGNFSQTPLHLTAGKEGLEGLWFDLPK</sequence>
<evidence type="ECO:0000313" key="3">
    <source>
        <dbReference type="Proteomes" id="UP000257039"/>
    </source>
</evidence>